<name>A0A0A8YK41_ARUDO</name>
<feature type="region of interest" description="Disordered" evidence="1">
    <location>
        <begin position="45"/>
        <end position="76"/>
    </location>
</feature>
<feature type="compositionally biased region" description="Basic and acidic residues" evidence="1">
    <location>
        <begin position="45"/>
        <end position="54"/>
    </location>
</feature>
<evidence type="ECO:0000313" key="2">
    <source>
        <dbReference type="EMBL" id="JAD25640.1"/>
    </source>
</evidence>
<protein>
    <submittedName>
        <fullName evidence="2">Uncharacterized protein</fullName>
    </submittedName>
</protein>
<dbReference type="AlphaFoldDB" id="A0A0A8YK41"/>
<proteinExistence type="predicted"/>
<evidence type="ECO:0000256" key="1">
    <source>
        <dbReference type="SAM" id="MobiDB-lite"/>
    </source>
</evidence>
<accession>A0A0A8YK41</accession>
<reference evidence="2" key="2">
    <citation type="journal article" date="2015" name="Data Brief">
        <title>Shoot transcriptome of the giant reed, Arundo donax.</title>
        <authorList>
            <person name="Barrero R.A."/>
            <person name="Guerrero F.D."/>
            <person name="Moolhuijzen P."/>
            <person name="Goolsby J.A."/>
            <person name="Tidwell J."/>
            <person name="Bellgard S.E."/>
            <person name="Bellgard M.I."/>
        </authorList>
    </citation>
    <scope>NUCLEOTIDE SEQUENCE</scope>
    <source>
        <tissue evidence="2">Shoot tissue taken approximately 20 cm above the soil surface</tissue>
    </source>
</reference>
<organism evidence="2">
    <name type="scientific">Arundo donax</name>
    <name type="common">Giant reed</name>
    <name type="synonym">Donax arundinaceus</name>
    <dbReference type="NCBI Taxonomy" id="35708"/>
    <lineage>
        <taxon>Eukaryota</taxon>
        <taxon>Viridiplantae</taxon>
        <taxon>Streptophyta</taxon>
        <taxon>Embryophyta</taxon>
        <taxon>Tracheophyta</taxon>
        <taxon>Spermatophyta</taxon>
        <taxon>Magnoliopsida</taxon>
        <taxon>Liliopsida</taxon>
        <taxon>Poales</taxon>
        <taxon>Poaceae</taxon>
        <taxon>PACMAD clade</taxon>
        <taxon>Arundinoideae</taxon>
        <taxon>Arundineae</taxon>
        <taxon>Arundo</taxon>
    </lineage>
</organism>
<dbReference type="EMBL" id="GBRH01272255">
    <property type="protein sequence ID" value="JAD25640.1"/>
    <property type="molecule type" value="Transcribed_RNA"/>
</dbReference>
<reference evidence="2" key="1">
    <citation type="submission" date="2014-09" db="EMBL/GenBank/DDBJ databases">
        <authorList>
            <person name="Magalhaes I.L.F."/>
            <person name="Oliveira U."/>
            <person name="Santos F.R."/>
            <person name="Vidigal T.H.D.A."/>
            <person name="Brescovit A.D."/>
            <person name="Santos A.J."/>
        </authorList>
    </citation>
    <scope>NUCLEOTIDE SEQUENCE</scope>
    <source>
        <tissue evidence="2">Shoot tissue taken approximately 20 cm above the soil surface</tissue>
    </source>
</reference>
<feature type="compositionally biased region" description="Basic residues" evidence="1">
    <location>
        <begin position="55"/>
        <end position="68"/>
    </location>
</feature>
<sequence>MRRTKKNFPEMFQLIVELGRNIARINHKLKKKGLTFADMIKKEEKELRKKEEPKKKKGSRNGKSRSRAKTFTSIKS</sequence>